<dbReference type="HOGENOM" id="CLU_005726_1_0_1"/>
<protein>
    <submittedName>
        <fullName evidence="3">DDE family endonuclease</fullName>
    </submittedName>
</protein>
<feature type="region of interest" description="Disordered" evidence="1">
    <location>
        <begin position="71"/>
        <end position="137"/>
    </location>
</feature>
<evidence type="ECO:0000313" key="4">
    <source>
        <dbReference type="Proteomes" id="UP000027456"/>
    </source>
</evidence>
<dbReference type="EMBL" id="AZST01002176">
    <property type="protein sequence ID" value="KEP45155.1"/>
    <property type="molecule type" value="Genomic_DNA"/>
</dbReference>
<keyword evidence="3" id="KW-0255">Endonuclease</keyword>
<dbReference type="GO" id="GO:0004519">
    <property type="term" value="F:endonuclease activity"/>
    <property type="evidence" value="ECO:0007669"/>
    <property type="project" value="UniProtKB-KW"/>
</dbReference>
<gene>
    <name evidence="3" type="ORF">V565_310630</name>
</gene>
<feature type="domain" description="Tc1-like transposase DDE" evidence="2">
    <location>
        <begin position="594"/>
        <end position="641"/>
    </location>
</feature>
<evidence type="ECO:0000313" key="3">
    <source>
        <dbReference type="EMBL" id="KEP45155.1"/>
    </source>
</evidence>
<dbReference type="PANTHER" id="PTHR35871">
    <property type="entry name" value="EXPRESSED PROTEIN"/>
    <property type="match status" value="1"/>
</dbReference>
<dbReference type="AlphaFoldDB" id="A0A074RIE0"/>
<dbReference type="Pfam" id="PF13358">
    <property type="entry name" value="DDE_3"/>
    <property type="match status" value="1"/>
</dbReference>
<feature type="compositionally biased region" description="Polar residues" evidence="1">
    <location>
        <begin position="33"/>
        <end position="45"/>
    </location>
</feature>
<dbReference type="InterPro" id="IPR038717">
    <property type="entry name" value="Tc1-like_DDE_dom"/>
</dbReference>
<feature type="compositionally biased region" description="Acidic residues" evidence="1">
    <location>
        <begin position="83"/>
        <end position="92"/>
    </location>
</feature>
<dbReference type="Proteomes" id="UP000027456">
    <property type="component" value="Unassembled WGS sequence"/>
</dbReference>
<name>A0A074RIE0_9AGAM</name>
<keyword evidence="3" id="KW-0540">Nuclease</keyword>
<keyword evidence="4" id="KW-1185">Reference proteome</keyword>
<comment type="caution">
    <text evidence="3">The sequence shown here is derived from an EMBL/GenBank/DDBJ whole genome shotgun (WGS) entry which is preliminary data.</text>
</comment>
<accession>A0A074RIE0</accession>
<dbReference type="STRING" id="1423351.A0A074RIE0"/>
<dbReference type="GO" id="GO:0003676">
    <property type="term" value="F:nucleic acid binding"/>
    <property type="evidence" value="ECO:0007669"/>
    <property type="project" value="InterPro"/>
</dbReference>
<dbReference type="PANTHER" id="PTHR35871:SF1">
    <property type="entry name" value="CXC1-LIKE CYSTEINE CLUSTER ASSOCIATED WITH KDZ TRANSPOSASES DOMAIN-CONTAINING PROTEIN"/>
    <property type="match status" value="1"/>
</dbReference>
<dbReference type="Gene3D" id="3.30.420.10">
    <property type="entry name" value="Ribonuclease H-like superfamily/Ribonuclease H"/>
    <property type="match status" value="1"/>
</dbReference>
<sequence>MAPRKKSTVTRLNNIKSRHQAQPPVGQELAPNLESNDSVASSSRVTLEMMPTAYTPESPNILAETLDNLTIGSPQEGNIVFEDPPEDEDDPVDDRNRSSLADPEENESLILPPPDAKEPQDNEDEGSGSINRRQIPQAKAKELLTELSKIIKESFHGYGRHRICTLGDVVLTRLQLMAGTLNFMVESGLKLIDASETAAVAFLRGKWAARQVRKWIRAYQSNGELPTNVYGTWNESVIEDEDLSAAMQEWLREKGKYIQARDVIDFFGTEAAARFSKLIDAPPSMRTAQRWMHRMGYSWKTERRGQFADGHEREDVVDYRIHTYIPKWFELERRMRSWDAEGNEIPPKLAEGERPVVVWFHDESTFYAHDRRLTRWIHESETAGLYKKGEGVSLMAADFISADYGWLRARPSAIPIEGESLKDARVIFRAGKQRDGWFTTSHVVEQLSRALSIVKEQYPNDEHVFVFDNATIHTKLPERAPNVSKMTLGPSKKVGGEEIGPSGEKIKVAYAPAVLPDGKIQQLYYPSNHPIEELRGTFKGLALILKERGVSNAQKLKLVCPSPDSNRPGCLPGSTDCCARRTMMNQPDILAQKSIIQALAESQGCSVLYLPKYHCELNPIEQCWGAAKRVYRDSPTSSSEADLKRNMLSALDTVNLQLIRRFAGRSQRFVHAYSRGLSGSQAAWAMKKYRGHRIIPYALLEEMDKLG</sequence>
<dbReference type="OrthoDB" id="10039611at2759"/>
<keyword evidence="3" id="KW-0378">Hydrolase</keyword>
<evidence type="ECO:0000256" key="1">
    <source>
        <dbReference type="SAM" id="MobiDB-lite"/>
    </source>
</evidence>
<dbReference type="InterPro" id="IPR036397">
    <property type="entry name" value="RNaseH_sf"/>
</dbReference>
<reference evidence="3 4" key="1">
    <citation type="submission" date="2013-12" db="EMBL/GenBank/DDBJ databases">
        <authorList>
            <person name="Cubeta M."/>
            <person name="Pakala S."/>
            <person name="Fedorova N."/>
            <person name="Thomas E."/>
            <person name="Dean R."/>
            <person name="Jabaji S."/>
            <person name="Neate S."/>
            <person name="Toda T."/>
            <person name="Tavantzis S."/>
            <person name="Vilgalys R."/>
            <person name="Bharathan N."/>
            <person name="Pakala S."/>
            <person name="Losada L.S."/>
            <person name="Zafar N."/>
            <person name="Nierman W."/>
        </authorList>
    </citation>
    <scope>NUCLEOTIDE SEQUENCE [LARGE SCALE GENOMIC DNA]</scope>
    <source>
        <strain evidence="3 4">123E</strain>
    </source>
</reference>
<feature type="region of interest" description="Disordered" evidence="1">
    <location>
        <begin position="1"/>
        <end position="58"/>
    </location>
</feature>
<organism evidence="3 4">
    <name type="scientific">Rhizoctonia solani 123E</name>
    <dbReference type="NCBI Taxonomy" id="1423351"/>
    <lineage>
        <taxon>Eukaryota</taxon>
        <taxon>Fungi</taxon>
        <taxon>Dikarya</taxon>
        <taxon>Basidiomycota</taxon>
        <taxon>Agaricomycotina</taxon>
        <taxon>Agaricomycetes</taxon>
        <taxon>Cantharellales</taxon>
        <taxon>Ceratobasidiaceae</taxon>
        <taxon>Rhizoctonia</taxon>
    </lineage>
</organism>
<proteinExistence type="predicted"/>
<evidence type="ECO:0000259" key="2">
    <source>
        <dbReference type="Pfam" id="PF13358"/>
    </source>
</evidence>